<reference evidence="2 3" key="1">
    <citation type="submission" date="2016-03" db="EMBL/GenBank/DDBJ databases">
        <title>Genome sequencing of Devosia sp. S37.</title>
        <authorList>
            <person name="Mohd Nor M."/>
        </authorList>
    </citation>
    <scope>NUCLEOTIDE SEQUENCE [LARGE SCALE GENOMIC DNA]</scope>
    <source>
        <strain evidence="2 3">S37</strain>
    </source>
</reference>
<dbReference type="RefSeq" id="WP_067456992.1">
    <property type="nucleotide sequence ID" value="NZ_LVVY01000091.1"/>
</dbReference>
<dbReference type="Proteomes" id="UP000078389">
    <property type="component" value="Unassembled WGS sequence"/>
</dbReference>
<feature type="domain" description="DUF1214" evidence="1">
    <location>
        <begin position="71"/>
        <end position="170"/>
    </location>
</feature>
<dbReference type="AlphaFoldDB" id="A0A178HXH3"/>
<dbReference type="PANTHER" id="PTHR36509:SF2">
    <property type="entry name" value="BLL3101 PROTEIN"/>
    <property type="match status" value="1"/>
</dbReference>
<dbReference type="InterPro" id="IPR010621">
    <property type="entry name" value="DUF1214"/>
</dbReference>
<dbReference type="PIRSF" id="PIRSF009471">
    <property type="entry name" value="UCP009471"/>
    <property type="match status" value="1"/>
</dbReference>
<dbReference type="OrthoDB" id="7837485at2"/>
<gene>
    <name evidence="2" type="ORF">A3840_12255</name>
</gene>
<comment type="caution">
    <text evidence="2">The sequence shown here is derived from an EMBL/GenBank/DDBJ whole genome shotgun (WGS) entry which is preliminary data.</text>
</comment>
<dbReference type="STRING" id="1770058.A3840_12255"/>
<dbReference type="EMBL" id="LVVY01000091">
    <property type="protein sequence ID" value="OAM76716.1"/>
    <property type="molecule type" value="Genomic_DNA"/>
</dbReference>
<accession>A0A178HXH3</accession>
<proteinExistence type="predicted"/>
<dbReference type="InterPro" id="IPR012038">
    <property type="entry name" value="UCP009471"/>
</dbReference>
<dbReference type="InterPro" id="IPR037049">
    <property type="entry name" value="DUF1214_C_sf"/>
</dbReference>
<name>A0A178HXH3_9HYPH</name>
<organism evidence="2 3">
    <name type="scientific">Devosia elaeis</name>
    <dbReference type="NCBI Taxonomy" id="1770058"/>
    <lineage>
        <taxon>Bacteria</taxon>
        <taxon>Pseudomonadati</taxon>
        <taxon>Pseudomonadota</taxon>
        <taxon>Alphaproteobacteria</taxon>
        <taxon>Hyphomicrobiales</taxon>
        <taxon>Devosiaceae</taxon>
        <taxon>Devosia</taxon>
    </lineage>
</organism>
<keyword evidence="3" id="KW-1185">Reference proteome</keyword>
<evidence type="ECO:0000259" key="1">
    <source>
        <dbReference type="Pfam" id="PF06742"/>
    </source>
</evidence>
<sequence>MRFVLRLLLSIALALATGFGLSYSALTDGRLFGATQLGAWTTWPDIGSPLPNPYTRAHIAREAALHLGRSEGLQFIARADSAGEPLDLACSYRLDGRSPVSSFWTLAAIDGDWVNLAAPGSDAALRSSEIARAPDGALRIHVGTALRPGNWLELTGTGPFSLVMTLYDTTALTGFSSADTTMPAITREACR</sequence>
<dbReference type="PANTHER" id="PTHR36509">
    <property type="entry name" value="BLL3101 PROTEIN"/>
    <property type="match status" value="1"/>
</dbReference>
<dbReference type="SUPFAM" id="SSF160935">
    <property type="entry name" value="VPA0735-like"/>
    <property type="match status" value="1"/>
</dbReference>
<protein>
    <recommendedName>
        <fullName evidence="1">DUF1214 domain-containing protein</fullName>
    </recommendedName>
</protein>
<dbReference type="Gene3D" id="2.60.120.600">
    <property type="entry name" value="Domain of unknown function DUF1214, C-terminal domain"/>
    <property type="match status" value="1"/>
</dbReference>
<dbReference type="Pfam" id="PF06742">
    <property type="entry name" value="DUF1214"/>
    <property type="match status" value="1"/>
</dbReference>
<evidence type="ECO:0000313" key="2">
    <source>
        <dbReference type="EMBL" id="OAM76716.1"/>
    </source>
</evidence>
<evidence type="ECO:0000313" key="3">
    <source>
        <dbReference type="Proteomes" id="UP000078389"/>
    </source>
</evidence>